<keyword evidence="3" id="KW-1185">Reference proteome</keyword>
<keyword evidence="1" id="KW-0812">Transmembrane</keyword>
<organism evidence="2 3">
    <name type="scientific">Dillenia turbinata</name>
    <dbReference type="NCBI Taxonomy" id="194707"/>
    <lineage>
        <taxon>Eukaryota</taxon>
        <taxon>Viridiplantae</taxon>
        <taxon>Streptophyta</taxon>
        <taxon>Embryophyta</taxon>
        <taxon>Tracheophyta</taxon>
        <taxon>Spermatophyta</taxon>
        <taxon>Magnoliopsida</taxon>
        <taxon>eudicotyledons</taxon>
        <taxon>Gunneridae</taxon>
        <taxon>Pentapetalae</taxon>
        <taxon>Dilleniales</taxon>
        <taxon>Dilleniaceae</taxon>
        <taxon>Dillenia</taxon>
    </lineage>
</organism>
<name>A0AAN8ZEH8_9MAGN</name>
<evidence type="ECO:0000313" key="3">
    <source>
        <dbReference type="Proteomes" id="UP001370490"/>
    </source>
</evidence>
<reference evidence="2 3" key="1">
    <citation type="submission" date="2023-12" db="EMBL/GenBank/DDBJ databases">
        <title>A high-quality genome assembly for Dillenia turbinata (Dilleniales).</title>
        <authorList>
            <person name="Chanderbali A."/>
        </authorList>
    </citation>
    <scope>NUCLEOTIDE SEQUENCE [LARGE SCALE GENOMIC DNA]</scope>
    <source>
        <strain evidence="2">LSX21</strain>
        <tissue evidence="2">Leaf</tissue>
    </source>
</reference>
<dbReference type="AlphaFoldDB" id="A0AAN8ZEH8"/>
<keyword evidence="1" id="KW-0472">Membrane</keyword>
<sequence length="491" mass="54948">MNVLNLSKSKFKRKHINGSTILIAIFISLFIFISFKFAPNSFLPISPSKTLTLEYSQCSSPTLDQKFLFYAPHSGFGNQLSELRNAIVMAAILNRTLIVPPILDHHAIILGKCPKFKVTSPSELRNEVFHYAISLIRNHRQVSFAYVSMADVVDLSSIVSSPLLKVIDFRAFLSLWCGVNADFTCFKGLDIRSSLFDTIRQCGSVLSGFVGSLDRCLFAVEEDCRTTVWTYQKGNEDGALDAFQPDEDLLEKRKISYVRRRQDVQKALGPNSVAGSATVLAFGSLFTAPYKGSELYIDIHEAPKDRRIQSVMEKIRYLPFVPEIISAGKDFAVQTIKVPFLCAQIRLLDGQFKKHWEATFLGLKEKVELLRQKGPLPIPIFVMTDLAESNWTGTYLDELVRADSVTLHYLKPEDELVLKTAKKVMAAGHSMRFGFVPNNFSKMKDCTSPLLPDMLLFLEQTICSCASLGFVGTAGSTIAENIKLMREFGTC</sequence>
<gene>
    <name evidence="2" type="ORF">RJ641_035301</name>
</gene>
<dbReference type="Proteomes" id="UP001370490">
    <property type="component" value="Unassembled WGS sequence"/>
</dbReference>
<proteinExistence type="predicted"/>
<protein>
    <submittedName>
        <fullName evidence="2">GDP-fucose protein O-fucosyltransferase</fullName>
    </submittedName>
</protein>
<dbReference type="Gene3D" id="3.40.50.11340">
    <property type="match status" value="1"/>
</dbReference>
<dbReference type="EMBL" id="JBAMMX010000008">
    <property type="protein sequence ID" value="KAK6935146.1"/>
    <property type="molecule type" value="Genomic_DNA"/>
</dbReference>
<dbReference type="PANTHER" id="PTHR36050:SF1">
    <property type="entry name" value="O-FUCOSYLTRANSFERASE 30"/>
    <property type="match status" value="1"/>
</dbReference>
<feature type="transmembrane region" description="Helical" evidence="1">
    <location>
        <begin position="21"/>
        <end position="38"/>
    </location>
</feature>
<evidence type="ECO:0000256" key="1">
    <source>
        <dbReference type="SAM" id="Phobius"/>
    </source>
</evidence>
<dbReference type="PANTHER" id="PTHR36050">
    <property type="entry name" value="O-FUCOSYLTRANSFERASE 30"/>
    <property type="match status" value="1"/>
</dbReference>
<keyword evidence="1" id="KW-1133">Transmembrane helix</keyword>
<comment type="caution">
    <text evidence="2">The sequence shown here is derived from an EMBL/GenBank/DDBJ whole genome shotgun (WGS) entry which is preliminary data.</text>
</comment>
<accession>A0AAN8ZEH8</accession>
<evidence type="ECO:0000313" key="2">
    <source>
        <dbReference type="EMBL" id="KAK6935146.1"/>
    </source>
</evidence>